<sequence length="236" mass="26104">MEEISLHDILDMLKENWKFIVILTLCFMIVVSVFTIFFMNKEYSSYTTLMIGKSEGYSDTNANANYNEVLTNQKLVGTYSEIAKSKSVVSEVENNLNLDLSDGQLSKMIDVTTVNDTELIKITVTDEDPVEAANIANETAKVFMSNIGELMKISNLQVVDAAEVNSTPVSPNLKLNVAIAFLLGIVVSVFIIFIREMLNTSVKSVDELKELIDGVPVVAVIPHSEELMTHSEGGKR</sequence>
<evidence type="ECO:0000256" key="2">
    <source>
        <dbReference type="ARBA" id="ARBA00006683"/>
    </source>
</evidence>
<dbReference type="InterPro" id="IPR032807">
    <property type="entry name" value="GNVR"/>
</dbReference>
<evidence type="ECO:0000259" key="9">
    <source>
        <dbReference type="Pfam" id="PF13807"/>
    </source>
</evidence>
<feature type="transmembrane region" description="Helical" evidence="7">
    <location>
        <begin position="20"/>
        <end position="39"/>
    </location>
</feature>
<evidence type="ECO:0000313" key="11">
    <source>
        <dbReference type="Proteomes" id="UP000218387"/>
    </source>
</evidence>
<dbReference type="GO" id="GO:0005886">
    <property type="term" value="C:plasma membrane"/>
    <property type="evidence" value="ECO:0007669"/>
    <property type="project" value="UniProtKB-SubCell"/>
</dbReference>
<feature type="domain" description="Polysaccharide chain length determinant N-terminal" evidence="8">
    <location>
        <begin position="2"/>
        <end position="95"/>
    </location>
</feature>
<dbReference type="KEGG" id="emt:CPZ25_007815"/>
<comment type="subcellular location">
    <subcellularLocation>
        <location evidence="1">Cell membrane</location>
        <topology evidence="1">Multi-pass membrane protein</topology>
    </subcellularLocation>
</comment>
<dbReference type="GO" id="GO:0004713">
    <property type="term" value="F:protein tyrosine kinase activity"/>
    <property type="evidence" value="ECO:0007669"/>
    <property type="project" value="TreeGrafter"/>
</dbReference>
<dbReference type="Pfam" id="PF13807">
    <property type="entry name" value="GNVR"/>
    <property type="match status" value="1"/>
</dbReference>
<dbReference type="RefSeq" id="WP_058693812.1">
    <property type="nucleotide sequence ID" value="NZ_CABJDW020000003.1"/>
</dbReference>
<dbReference type="InterPro" id="IPR003856">
    <property type="entry name" value="LPS_length_determ_N"/>
</dbReference>
<evidence type="ECO:0000256" key="5">
    <source>
        <dbReference type="ARBA" id="ARBA00022989"/>
    </source>
</evidence>
<dbReference type="Proteomes" id="UP000218387">
    <property type="component" value="Chromosome"/>
</dbReference>
<proteinExistence type="inferred from homology"/>
<keyword evidence="6 7" id="KW-0472">Membrane</keyword>
<evidence type="ECO:0000256" key="1">
    <source>
        <dbReference type="ARBA" id="ARBA00004651"/>
    </source>
</evidence>
<dbReference type="PANTHER" id="PTHR32309">
    <property type="entry name" value="TYROSINE-PROTEIN KINASE"/>
    <property type="match status" value="1"/>
</dbReference>
<keyword evidence="11" id="KW-1185">Reference proteome</keyword>
<evidence type="ECO:0000256" key="3">
    <source>
        <dbReference type="ARBA" id="ARBA00022475"/>
    </source>
</evidence>
<keyword evidence="4 7" id="KW-0812">Transmembrane</keyword>
<organism evidence="10 11">
    <name type="scientific">Eubacterium maltosivorans</name>
    <dbReference type="NCBI Taxonomy" id="2041044"/>
    <lineage>
        <taxon>Bacteria</taxon>
        <taxon>Bacillati</taxon>
        <taxon>Bacillota</taxon>
        <taxon>Clostridia</taxon>
        <taxon>Eubacteriales</taxon>
        <taxon>Eubacteriaceae</taxon>
        <taxon>Eubacterium</taxon>
    </lineage>
</organism>
<evidence type="ECO:0000256" key="6">
    <source>
        <dbReference type="ARBA" id="ARBA00023136"/>
    </source>
</evidence>
<accession>A0A4P9C725</accession>
<dbReference type="Pfam" id="PF02706">
    <property type="entry name" value="Wzz"/>
    <property type="match status" value="1"/>
</dbReference>
<comment type="similarity">
    <text evidence="2">Belongs to the CpsC/CapA family.</text>
</comment>
<name>A0A4P9C725_EUBML</name>
<dbReference type="PANTHER" id="PTHR32309:SF13">
    <property type="entry name" value="FERRIC ENTEROBACTIN TRANSPORT PROTEIN FEPE"/>
    <property type="match status" value="1"/>
</dbReference>
<reference evidence="10 11" key="1">
    <citation type="submission" date="2018-05" db="EMBL/GenBank/DDBJ databases">
        <title>Genome comparison of Eubacterium sp.</title>
        <authorList>
            <person name="Feng Y."/>
            <person name="Sanchez-Andrea I."/>
            <person name="Stams A.J.M."/>
            <person name="De Vos W.M."/>
        </authorList>
    </citation>
    <scope>NUCLEOTIDE SEQUENCE [LARGE SCALE GENOMIC DNA]</scope>
    <source>
        <strain evidence="10 11">YI</strain>
    </source>
</reference>
<evidence type="ECO:0000256" key="7">
    <source>
        <dbReference type="SAM" id="Phobius"/>
    </source>
</evidence>
<evidence type="ECO:0000256" key="4">
    <source>
        <dbReference type="ARBA" id="ARBA00022692"/>
    </source>
</evidence>
<feature type="transmembrane region" description="Helical" evidence="7">
    <location>
        <begin position="175"/>
        <end position="194"/>
    </location>
</feature>
<dbReference type="InterPro" id="IPR050445">
    <property type="entry name" value="Bact_polysacc_biosynth/exp"/>
</dbReference>
<keyword evidence="5 7" id="KW-1133">Transmembrane helix</keyword>
<gene>
    <name evidence="10" type="ORF">CPZ25_007815</name>
</gene>
<dbReference type="EMBL" id="CP029487">
    <property type="protein sequence ID" value="QCT71237.1"/>
    <property type="molecule type" value="Genomic_DNA"/>
</dbReference>
<evidence type="ECO:0000313" key="10">
    <source>
        <dbReference type="EMBL" id="QCT71237.1"/>
    </source>
</evidence>
<protein>
    <submittedName>
        <fullName evidence="10">Capsular biosynthesis protein</fullName>
    </submittedName>
</protein>
<evidence type="ECO:0000259" key="8">
    <source>
        <dbReference type="Pfam" id="PF02706"/>
    </source>
</evidence>
<dbReference type="AlphaFoldDB" id="A0A4P9C725"/>
<feature type="domain" description="Tyrosine-protein kinase G-rich" evidence="9">
    <location>
        <begin position="150"/>
        <end position="197"/>
    </location>
</feature>
<keyword evidence="3" id="KW-1003">Cell membrane</keyword>